<accession>X1K7W4</accession>
<sequence length="215" mass="23556">PRLSYTFLGTGFFINGSGLFLTAKHVCLGVEEDCNAVMVNPMTTEAMPYKISGLQCSKEFDIALGRVGELSDIQPLTVANENAPMNYDVLTAEFSGTHAEGIGEGTKALVFDAYFRKGTVLHYYMSTFPEKVPTGCLELSFPALKGASGAPIIVESTGLVVGMIVGNVERELLPAQMETVTDGQKYIEERKYFLPAARAISWKHLREMIVNYSEH</sequence>
<dbReference type="InterPro" id="IPR009003">
    <property type="entry name" value="Peptidase_S1_PA"/>
</dbReference>
<reference evidence="1" key="1">
    <citation type="journal article" date="2014" name="Front. Microbiol.">
        <title>High frequency of phylogenetically diverse reductive dehalogenase-homologous genes in deep subseafloor sedimentary metagenomes.</title>
        <authorList>
            <person name="Kawai M."/>
            <person name="Futagami T."/>
            <person name="Toyoda A."/>
            <person name="Takaki Y."/>
            <person name="Nishi S."/>
            <person name="Hori S."/>
            <person name="Arai W."/>
            <person name="Tsubouchi T."/>
            <person name="Morono Y."/>
            <person name="Uchiyama I."/>
            <person name="Ito T."/>
            <person name="Fujiyama A."/>
            <person name="Inagaki F."/>
            <person name="Takami H."/>
        </authorList>
    </citation>
    <scope>NUCLEOTIDE SEQUENCE</scope>
    <source>
        <strain evidence="1">Expedition CK06-06</strain>
    </source>
</reference>
<dbReference type="EMBL" id="BARV01009664">
    <property type="protein sequence ID" value="GAI03107.1"/>
    <property type="molecule type" value="Genomic_DNA"/>
</dbReference>
<proteinExistence type="predicted"/>
<feature type="non-terminal residue" evidence="1">
    <location>
        <position position="1"/>
    </location>
</feature>
<dbReference type="Pfam" id="PF13365">
    <property type="entry name" value="Trypsin_2"/>
    <property type="match status" value="1"/>
</dbReference>
<dbReference type="SUPFAM" id="SSF50494">
    <property type="entry name" value="Trypsin-like serine proteases"/>
    <property type="match status" value="1"/>
</dbReference>
<evidence type="ECO:0008006" key="2">
    <source>
        <dbReference type="Google" id="ProtNLM"/>
    </source>
</evidence>
<protein>
    <recommendedName>
        <fullName evidence="2">Serine protease</fullName>
    </recommendedName>
</protein>
<organism evidence="1">
    <name type="scientific">marine sediment metagenome</name>
    <dbReference type="NCBI Taxonomy" id="412755"/>
    <lineage>
        <taxon>unclassified sequences</taxon>
        <taxon>metagenomes</taxon>
        <taxon>ecological metagenomes</taxon>
    </lineage>
</organism>
<dbReference type="AlphaFoldDB" id="X1K7W4"/>
<dbReference type="InterPro" id="IPR043504">
    <property type="entry name" value="Peptidase_S1_PA_chymotrypsin"/>
</dbReference>
<name>X1K7W4_9ZZZZ</name>
<dbReference type="Gene3D" id="2.40.10.10">
    <property type="entry name" value="Trypsin-like serine proteases"/>
    <property type="match status" value="2"/>
</dbReference>
<evidence type="ECO:0000313" key="1">
    <source>
        <dbReference type="EMBL" id="GAI03107.1"/>
    </source>
</evidence>
<comment type="caution">
    <text evidence="1">The sequence shown here is derived from an EMBL/GenBank/DDBJ whole genome shotgun (WGS) entry which is preliminary data.</text>
</comment>
<gene>
    <name evidence="1" type="ORF">S06H3_18984</name>
</gene>